<protein>
    <submittedName>
        <fullName evidence="2">Phage tail protein</fullName>
    </submittedName>
</protein>
<name>A0ABV4JPV3_9BACT</name>
<dbReference type="InterPro" id="IPR051934">
    <property type="entry name" value="Phage_Tail_Fiber_Structural"/>
</dbReference>
<gene>
    <name evidence="2" type="ORF">AB2Z07_04440</name>
</gene>
<dbReference type="RefSeq" id="WP_371150051.1">
    <property type="nucleotide sequence ID" value="NZ_JBFSOO010000003.1"/>
</dbReference>
<reference evidence="2 3" key="1">
    <citation type="submission" date="2024-07" db="EMBL/GenBank/DDBJ databases">
        <title>Active virus-host system and metabolic interactions in a Lokiarchaeon culture.</title>
        <authorList>
            <person name="Ponce Toledo R.I."/>
            <person name="Rodrigues Oliveira T."/>
            <person name="Schleper C."/>
        </authorList>
    </citation>
    <scope>NUCLEOTIDE SEQUENCE [LARGE SCALE GENOMIC DNA]</scope>
    <source>
        <strain evidence="2 3">B35</strain>
    </source>
</reference>
<dbReference type="Pfam" id="PF12571">
    <property type="entry name" value="Phage_tail_fib"/>
    <property type="match status" value="1"/>
</dbReference>
<evidence type="ECO:0000313" key="3">
    <source>
        <dbReference type="Proteomes" id="UP001568358"/>
    </source>
</evidence>
<accession>A0ABV4JPV3</accession>
<evidence type="ECO:0000313" key="2">
    <source>
        <dbReference type="EMBL" id="MEZ6852785.1"/>
    </source>
</evidence>
<keyword evidence="3" id="KW-1185">Reference proteome</keyword>
<dbReference type="Proteomes" id="UP001568358">
    <property type="component" value="Unassembled WGS sequence"/>
</dbReference>
<feature type="domain" description="Phage tail fibre protein N-terminal" evidence="1">
    <location>
        <begin position="3"/>
        <end position="149"/>
    </location>
</feature>
<dbReference type="SUPFAM" id="SSF88874">
    <property type="entry name" value="Receptor-binding domain of short tail fibre protein gp12"/>
    <property type="match status" value="1"/>
</dbReference>
<proteinExistence type="predicted"/>
<sequence>MPDFYTVVTDTGLQALGLASAQGQSFSLTHAVVGDGNGLAVIPNKGMTDLVNEVWRGEVAGVKVDSDDSNTFIFEFAIPADVGGFTIREVGLLDESGKLFCIGNFPETGKPVAVNGSVRDLVVRLPLHFENADEVNLVIDTAVAIATKQDVKNVMDALTQRIIDACWTMPAGHIYPVPFPPDELPPHHQVANGEGLLKTSDAGKTLLSMSAAYKAAHRVIENETHVFMPNVFDENGDGYFPRFVDGGSRNVGSVQGDAMQNIVGEIHTGTAFEDGGTGAIRRAGYAMSSYWVGTSVQGIDGFIFDASLIVRTAHENRPKNYGFIPAIYLPPLGV</sequence>
<organism evidence="2 3">
    <name type="scientific">Halodesulfovibrio aestuarii</name>
    <dbReference type="NCBI Taxonomy" id="126333"/>
    <lineage>
        <taxon>Bacteria</taxon>
        <taxon>Pseudomonadati</taxon>
        <taxon>Thermodesulfobacteriota</taxon>
        <taxon>Desulfovibrionia</taxon>
        <taxon>Desulfovibrionales</taxon>
        <taxon>Desulfovibrionaceae</taxon>
        <taxon>Halodesulfovibrio</taxon>
    </lineage>
</organism>
<evidence type="ECO:0000259" key="1">
    <source>
        <dbReference type="Pfam" id="PF12571"/>
    </source>
</evidence>
<comment type="caution">
    <text evidence="2">The sequence shown here is derived from an EMBL/GenBank/DDBJ whole genome shotgun (WGS) entry which is preliminary data.</text>
</comment>
<dbReference type="PANTHER" id="PTHR35191">
    <property type="entry name" value="PROPHAGE SIDE TAIL FIBER PROTEIN HOMOLOG STFQ-RELATED"/>
    <property type="match status" value="1"/>
</dbReference>
<dbReference type="PANTHER" id="PTHR35191:SF1">
    <property type="entry name" value="PROPHAGE SIDE TAIL FIBER PROTEIN HOMOLOG STFQ-RELATED"/>
    <property type="match status" value="1"/>
</dbReference>
<dbReference type="InterPro" id="IPR022225">
    <property type="entry name" value="Phage_tail_fibre_N"/>
</dbReference>
<dbReference type="EMBL" id="JBFSOO010000003">
    <property type="protein sequence ID" value="MEZ6852785.1"/>
    <property type="molecule type" value="Genomic_DNA"/>
</dbReference>